<dbReference type="OrthoDB" id="3034497at2"/>
<sequence>MAYIYSNGISSSVLDKSQGFYLAKLMKDYSYPGDEIIYSLDNECVRLYEIFQNKIFEDSSKYYQELKVLPIWVYTAGLDSDISVGKKEFERLINSIKKDSVYKHLYLADCQSLIGSVQENILSINWGLINFYIQLSNTEHIESTSDGVFWKKSMQTSLVFSILSNLIITIYSSFDLLTKTAIELESIHTEFKNYPNLKSSNKLYGNKKELNKIDFTGTVFDSSETIQFVINMRNELIHNSSWEQNPKIFFVIKDGKVQEKFILKPDFTEGNIDKYKNRKRFFSSDIKINLELPNIILDILNRIKKTICEFQRL</sequence>
<name>A0A1E5G519_9FIRM</name>
<comment type="caution">
    <text evidence="1">The sequence shown here is derived from an EMBL/GenBank/DDBJ whole genome shotgun (WGS) entry which is preliminary data.</text>
</comment>
<dbReference type="AlphaFoldDB" id="A0A1E5G519"/>
<dbReference type="EMBL" id="MIJE01000001">
    <property type="protein sequence ID" value="OEF98271.1"/>
    <property type="molecule type" value="Genomic_DNA"/>
</dbReference>
<dbReference type="RefSeq" id="WP_069641763.1">
    <property type="nucleotide sequence ID" value="NZ_MIJE01000001.1"/>
</dbReference>
<organism evidence="1 2">
    <name type="scientific">Desulfuribacillus alkaliarsenatis</name>
    <dbReference type="NCBI Taxonomy" id="766136"/>
    <lineage>
        <taxon>Bacteria</taxon>
        <taxon>Bacillati</taxon>
        <taxon>Bacillota</taxon>
        <taxon>Desulfuribacillia</taxon>
        <taxon>Desulfuribacillales</taxon>
        <taxon>Desulfuribacillaceae</taxon>
        <taxon>Desulfuribacillus</taxon>
    </lineage>
</organism>
<evidence type="ECO:0000313" key="1">
    <source>
        <dbReference type="EMBL" id="OEF98271.1"/>
    </source>
</evidence>
<keyword evidence="2" id="KW-1185">Reference proteome</keyword>
<evidence type="ECO:0000313" key="2">
    <source>
        <dbReference type="Proteomes" id="UP000094296"/>
    </source>
</evidence>
<gene>
    <name evidence="1" type="ORF">BHF68_00890</name>
</gene>
<protein>
    <recommendedName>
        <fullName evidence="3">Cthe-2314-like HEPN domain-containing protein</fullName>
    </recommendedName>
</protein>
<evidence type="ECO:0008006" key="3">
    <source>
        <dbReference type="Google" id="ProtNLM"/>
    </source>
</evidence>
<proteinExistence type="predicted"/>
<dbReference type="Proteomes" id="UP000094296">
    <property type="component" value="Unassembled WGS sequence"/>
</dbReference>
<accession>A0A1E5G519</accession>
<reference evidence="1 2" key="1">
    <citation type="submission" date="2016-09" db="EMBL/GenBank/DDBJ databases">
        <title>Draft genome sequence for the type strain of Desulfuribacillus alkaliarsenatis AHT28, an obligately anaerobic, sulfidogenic bacterium isolated from Russian soda lake sediments.</title>
        <authorList>
            <person name="Abin C.A."/>
            <person name="Hollibaugh J.T."/>
        </authorList>
    </citation>
    <scope>NUCLEOTIDE SEQUENCE [LARGE SCALE GENOMIC DNA]</scope>
    <source>
        <strain evidence="1 2">AHT28</strain>
    </source>
</reference>